<organism evidence="7">
    <name type="scientific">candidate division CPR1 bacterium ADurb.Bin160</name>
    <dbReference type="NCBI Taxonomy" id="1852826"/>
    <lineage>
        <taxon>Bacteria</taxon>
        <taxon>candidate division CPR1</taxon>
    </lineage>
</organism>
<dbReference type="Gene3D" id="1.10.274.100">
    <property type="entry name" value="RNA polymerase Rpb1, domain 3"/>
    <property type="match status" value="1"/>
</dbReference>
<gene>
    <name evidence="7" type="ORF">BWY04_00109</name>
</gene>
<dbReference type="GO" id="GO:0003899">
    <property type="term" value="F:DNA-directed RNA polymerase activity"/>
    <property type="evidence" value="ECO:0007669"/>
    <property type="project" value="UniProtKB-EC"/>
</dbReference>
<feature type="domain" description="RNA polymerase Rpb1" evidence="6">
    <location>
        <begin position="4"/>
        <end position="83"/>
    </location>
</feature>
<dbReference type="InterPro" id="IPR042102">
    <property type="entry name" value="RNA_pol_Rpb1_3_sf"/>
</dbReference>
<dbReference type="AlphaFoldDB" id="A0A1V5ZRG8"/>
<dbReference type="GO" id="GO:0000428">
    <property type="term" value="C:DNA-directed RNA polymerase complex"/>
    <property type="evidence" value="ECO:0007669"/>
    <property type="project" value="UniProtKB-KW"/>
</dbReference>
<keyword evidence="2 7" id="KW-0240">DNA-directed RNA polymerase</keyword>
<dbReference type="InterPro" id="IPR007066">
    <property type="entry name" value="RNA_pol_Rpb1_3"/>
</dbReference>
<evidence type="ECO:0000256" key="1">
    <source>
        <dbReference type="ARBA" id="ARBA00012418"/>
    </source>
</evidence>
<evidence type="ECO:0000259" key="6">
    <source>
        <dbReference type="Pfam" id="PF04983"/>
    </source>
</evidence>
<protein>
    <recommendedName>
        <fullName evidence="1">DNA-directed RNA polymerase</fullName>
        <ecNumber evidence="1">2.7.7.6</ecNumber>
    </recommendedName>
</protein>
<dbReference type="GO" id="GO:0006351">
    <property type="term" value="P:DNA-templated transcription"/>
    <property type="evidence" value="ECO:0007669"/>
    <property type="project" value="InterPro"/>
</dbReference>
<dbReference type="GO" id="GO:0003677">
    <property type="term" value="F:DNA binding"/>
    <property type="evidence" value="ECO:0007669"/>
    <property type="project" value="InterPro"/>
</dbReference>
<keyword evidence="5" id="KW-0804">Transcription</keyword>
<keyword evidence="4" id="KW-0548">Nucleotidyltransferase</keyword>
<keyword evidence="3" id="KW-0808">Transferase</keyword>
<evidence type="ECO:0000256" key="3">
    <source>
        <dbReference type="ARBA" id="ARBA00022679"/>
    </source>
</evidence>
<dbReference type="Pfam" id="PF04983">
    <property type="entry name" value="RNA_pol_Rpb1_3"/>
    <property type="match status" value="1"/>
</dbReference>
<dbReference type="Proteomes" id="UP000485621">
    <property type="component" value="Unassembled WGS sequence"/>
</dbReference>
<dbReference type="SUPFAM" id="SSF64484">
    <property type="entry name" value="beta and beta-prime subunits of DNA dependent RNA-polymerase"/>
    <property type="match status" value="1"/>
</dbReference>
<proteinExistence type="predicted"/>
<evidence type="ECO:0000313" key="7">
    <source>
        <dbReference type="EMBL" id="OQB42671.1"/>
    </source>
</evidence>
<comment type="caution">
    <text evidence="7">The sequence shown here is derived from an EMBL/GenBank/DDBJ whole genome shotgun (WGS) entry which is preliminary data.</text>
</comment>
<dbReference type="EMBL" id="MWDB01000001">
    <property type="protein sequence ID" value="OQB42671.1"/>
    <property type="molecule type" value="Genomic_DNA"/>
</dbReference>
<evidence type="ECO:0000256" key="5">
    <source>
        <dbReference type="ARBA" id="ARBA00023163"/>
    </source>
</evidence>
<accession>A0A1V5ZRG8</accession>
<name>A0A1V5ZRG8_9BACT</name>
<sequence>MDSVLKSFKNGDIHEKDKIVVKFNGESLKTTVGRVIFNSVLPEKVQFENRTHKKKELKNLLSRIFDTYDMATTVQVADDIKDL</sequence>
<dbReference type="EC" id="2.7.7.6" evidence="1"/>
<evidence type="ECO:0000256" key="2">
    <source>
        <dbReference type="ARBA" id="ARBA00022478"/>
    </source>
</evidence>
<evidence type="ECO:0000256" key="4">
    <source>
        <dbReference type="ARBA" id="ARBA00022695"/>
    </source>
</evidence>
<reference evidence="7" key="1">
    <citation type="submission" date="2017-02" db="EMBL/GenBank/DDBJ databases">
        <title>Delving into the versatile metabolic prowess of the omnipresent phylum Bacteroidetes.</title>
        <authorList>
            <person name="Nobu M.K."/>
            <person name="Mei R."/>
            <person name="Narihiro T."/>
            <person name="Kuroda K."/>
            <person name="Liu W.-T."/>
        </authorList>
    </citation>
    <scope>NUCLEOTIDE SEQUENCE</scope>
    <source>
        <strain evidence="7">ADurb.Bin160</strain>
    </source>
</reference>